<keyword evidence="2" id="KW-0472">Membrane</keyword>
<name>A0A2S8GGE9_9BACT</name>
<dbReference type="RefSeq" id="WP_105338338.1">
    <property type="nucleotide sequence ID" value="NZ_PUHZ01000024.1"/>
</dbReference>
<dbReference type="EMBL" id="PUHZ01000024">
    <property type="protein sequence ID" value="PQO43124.1"/>
    <property type="molecule type" value="Genomic_DNA"/>
</dbReference>
<evidence type="ECO:0000256" key="1">
    <source>
        <dbReference type="SAM" id="MobiDB-lite"/>
    </source>
</evidence>
<dbReference type="AlphaFoldDB" id="A0A2S8GGE9"/>
<evidence type="ECO:0008006" key="6">
    <source>
        <dbReference type="Google" id="ProtNLM"/>
    </source>
</evidence>
<reference evidence="4 5" key="1">
    <citation type="submission" date="2018-02" db="EMBL/GenBank/DDBJ databases">
        <title>Comparative genomes isolates from brazilian mangrove.</title>
        <authorList>
            <person name="Araujo J.E."/>
            <person name="Taketani R.G."/>
            <person name="Silva M.C.P."/>
            <person name="Loureco M.V."/>
            <person name="Andreote F.D."/>
        </authorList>
    </citation>
    <scope>NUCLEOTIDE SEQUENCE [LARGE SCALE GENOMIC DNA]</scope>
    <source>
        <strain evidence="4 5">Nap-Phe MGV</strain>
    </source>
</reference>
<evidence type="ECO:0000256" key="3">
    <source>
        <dbReference type="SAM" id="SignalP"/>
    </source>
</evidence>
<feature type="transmembrane region" description="Helical" evidence="2">
    <location>
        <begin position="220"/>
        <end position="237"/>
    </location>
</feature>
<feature type="transmembrane region" description="Helical" evidence="2">
    <location>
        <begin position="194"/>
        <end position="213"/>
    </location>
</feature>
<comment type="caution">
    <text evidence="4">The sequence shown here is derived from an EMBL/GenBank/DDBJ whole genome shotgun (WGS) entry which is preliminary data.</text>
</comment>
<feature type="transmembrane region" description="Helical" evidence="2">
    <location>
        <begin position="249"/>
        <end position="268"/>
    </location>
</feature>
<feature type="chain" id="PRO_5015431795" description="DUF4436 domain-containing protein" evidence="3">
    <location>
        <begin position="24"/>
        <end position="298"/>
    </location>
</feature>
<keyword evidence="2" id="KW-0812">Transmembrane</keyword>
<dbReference type="Proteomes" id="UP000237819">
    <property type="component" value="Unassembled WGS sequence"/>
</dbReference>
<protein>
    <recommendedName>
        <fullName evidence="6">DUF4436 domain-containing protein</fullName>
    </recommendedName>
</protein>
<feature type="signal peptide" evidence="3">
    <location>
        <begin position="1"/>
        <end position="23"/>
    </location>
</feature>
<evidence type="ECO:0000313" key="4">
    <source>
        <dbReference type="EMBL" id="PQO43124.1"/>
    </source>
</evidence>
<keyword evidence="3" id="KW-0732">Signal</keyword>
<proteinExistence type="predicted"/>
<sequence>MLCLARFFFLLPCVFLIAAVAPAGEFMVNNEQEITYTVPNGFVRIKDREIFGIKVFDEMIQRDRGDGAFAARIFLQRMEKPTTPDSPLSNGLVEVYDGKPYPVAWKSFDLKEAVTRIRVADDEAMLLTVDLPILPDSIRVGVVGPLAKADECQEILESFISTVDGDVSWQVVQPPLSPNAKKSTASSNQKQAEAAAPFFILGIIIGSLVLFALTRCTPRGTVCLIGIFLLGLSYVLVTVPSFPVQVLGSVFRLVGPIGCVIGIVDFVWRSKKRPTTDGPSAGEQRSADAAVAATSESE</sequence>
<feature type="region of interest" description="Disordered" evidence="1">
    <location>
        <begin position="273"/>
        <end position="298"/>
    </location>
</feature>
<keyword evidence="2" id="KW-1133">Transmembrane helix</keyword>
<gene>
    <name evidence="4" type="ORF">C5Y93_25790</name>
</gene>
<accession>A0A2S8GGE9</accession>
<organism evidence="4 5">
    <name type="scientific">Blastopirellula marina</name>
    <dbReference type="NCBI Taxonomy" id="124"/>
    <lineage>
        <taxon>Bacteria</taxon>
        <taxon>Pseudomonadati</taxon>
        <taxon>Planctomycetota</taxon>
        <taxon>Planctomycetia</taxon>
        <taxon>Pirellulales</taxon>
        <taxon>Pirellulaceae</taxon>
        <taxon>Blastopirellula</taxon>
    </lineage>
</organism>
<dbReference type="OrthoDB" id="9867185at2"/>
<evidence type="ECO:0000313" key="5">
    <source>
        <dbReference type="Proteomes" id="UP000237819"/>
    </source>
</evidence>
<evidence type="ECO:0000256" key="2">
    <source>
        <dbReference type="SAM" id="Phobius"/>
    </source>
</evidence>